<dbReference type="OrthoDB" id="525159at2759"/>
<evidence type="ECO:0008006" key="4">
    <source>
        <dbReference type="Google" id="ProtNLM"/>
    </source>
</evidence>
<dbReference type="Proteomes" id="UP000708148">
    <property type="component" value="Unassembled WGS sequence"/>
</dbReference>
<sequence>MPPMDDPYKVLGTTKKASSDALQKAYNNRLREAKEAGDDARVEQIEKAHSAIMMAALSQRLKGGSVDRDVRFADKAVYLPWRPRLAVAPLNLLMADAAIHLVLLCWAVVLSTTAATQPLIASAVACCAINYLKLERMFPSGGGMLFGSSSEERGQGAKNLWRAALLALMGTTVGVVFLYTLPDFVADQILGKKLPLWFYESQNLLLNLGGITVNSLFSAFCR</sequence>
<gene>
    <name evidence="2" type="ORF">OSTQU699_LOCUS5468</name>
</gene>
<evidence type="ECO:0000313" key="3">
    <source>
        <dbReference type="Proteomes" id="UP000708148"/>
    </source>
</evidence>
<accession>A0A8S1IYW7</accession>
<feature type="transmembrane region" description="Helical" evidence="1">
    <location>
        <begin position="201"/>
        <end position="221"/>
    </location>
</feature>
<keyword evidence="3" id="KW-1185">Reference proteome</keyword>
<dbReference type="InterPro" id="IPR021788">
    <property type="entry name" value="CPP1-like"/>
</dbReference>
<name>A0A8S1IYW7_9CHLO</name>
<dbReference type="PANTHER" id="PTHR33372:SF5">
    <property type="entry name" value="PROTEIN CHLOROPLAST J-LIKE DOMAIN 1, CHLOROPLASTIC"/>
    <property type="match status" value="1"/>
</dbReference>
<protein>
    <recommendedName>
        <fullName evidence="4">J domain-containing protein</fullName>
    </recommendedName>
</protein>
<keyword evidence="1" id="KW-0472">Membrane</keyword>
<dbReference type="AlphaFoldDB" id="A0A8S1IYW7"/>
<organism evidence="2 3">
    <name type="scientific">Ostreobium quekettii</name>
    <dbReference type="NCBI Taxonomy" id="121088"/>
    <lineage>
        <taxon>Eukaryota</taxon>
        <taxon>Viridiplantae</taxon>
        <taxon>Chlorophyta</taxon>
        <taxon>core chlorophytes</taxon>
        <taxon>Ulvophyceae</taxon>
        <taxon>TCBD clade</taxon>
        <taxon>Bryopsidales</taxon>
        <taxon>Ostreobineae</taxon>
        <taxon>Ostreobiaceae</taxon>
        <taxon>Ostreobium</taxon>
    </lineage>
</organism>
<keyword evidence="1" id="KW-0812">Transmembrane</keyword>
<feature type="transmembrane region" description="Helical" evidence="1">
    <location>
        <begin position="160"/>
        <end position="181"/>
    </location>
</feature>
<dbReference type="Pfam" id="PF11833">
    <property type="entry name" value="CPP1-like"/>
    <property type="match status" value="1"/>
</dbReference>
<dbReference type="PANTHER" id="PTHR33372">
    <property type="match status" value="1"/>
</dbReference>
<dbReference type="EMBL" id="CAJHUC010001177">
    <property type="protein sequence ID" value="CAD7700109.1"/>
    <property type="molecule type" value="Genomic_DNA"/>
</dbReference>
<feature type="transmembrane region" description="Helical" evidence="1">
    <location>
        <begin position="85"/>
        <end position="109"/>
    </location>
</feature>
<reference evidence="2" key="1">
    <citation type="submission" date="2020-12" db="EMBL/GenBank/DDBJ databases">
        <authorList>
            <person name="Iha C."/>
        </authorList>
    </citation>
    <scope>NUCLEOTIDE SEQUENCE</scope>
</reference>
<dbReference type="GO" id="GO:0031969">
    <property type="term" value="C:chloroplast membrane"/>
    <property type="evidence" value="ECO:0007669"/>
    <property type="project" value="TreeGrafter"/>
</dbReference>
<proteinExistence type="predicted"/>
<evidence type="ECO:0000256" key="1">
    <source>
        <dbReference type="SAM" id="Phobius"/>
    </source>
</evidence>
<keyword evidence="1" id="KW-1133">Transmembrane helix</keyword>
<evidence type="ECO:0000313" key="2">
    <source>
        <dbReference type="EMBL" id="CAD7700109.1"/>
    </source>
</evidence>
<comment type="caution">
    <text evidence="2">The sequence shown here is derived from an EMBL/GenBank/DDBJ whole genome shotgun (WGS) entry which is preliminary data.</text>
</comment>